<evidence type="ECO:0000313" key="3">
    <source>
        <dbReference type="Proteomes" id="UP001165986"/>
    </source>
</evidence>
<dbReference type="InterPro" id="IPR049241">
    <property type="entry name" value="DUF6876"/>
</dbReference>
<feature type="domain" description="DUF6876" evidence="1">
    <location>
        <begin position="12"/>
        <end position="125"/>
    </location>
</feature>
<dbReference type="Pfam" id="PF21781">
    <property type="entry name" value="DUF6876"/>
    <property type="match status" value="1"/>
</dbReference>
<gene>
    <name evidence="2" type="ORF">FNW02_34415</name>
</gene>
<dbReference type="EMBL" id="VJXY01000079">
    <property type="protein sequence ID" value="MBD6620720.1"/>
    <property type="molecule type" value="Genomic_DNA"/>
</dbReference>
<reference evidence="2" key="1">
    <citation type="submission" date="2019-07" db="EMBL/GenBank/DDBJ databases">
        <title>Toxilogical consequences of a new and cryptic species of cyanobacteria (Komarekiella delphini-convector) recovered from the epidermis of a bottlenose dolphin and 1500 ft. in the air.</title>
        <authorList>
            <person name="Brown A.O."/>
            <person name="Dvorak P."/>
            <person name="Villanueva C.D."/>
            <person name="Foss A.J."/>
            <person name="Garvey A.D."/>
            <person name="Gibson Q.A."/>
            <person name="Johansen J.R."/>
            <person name="Casamatta D.A."/>
        </authorList>
    </citation>
    <scope>NUCLEOTIDE SEQUENCE</scope>
    <source>
        <strain evidence="2">SJRDD-AB1</strain>
    </source>
</reference>
<name>A0AA40T4V4_9NOST</name>
<dbReference type="RefSeq" id="WP_191762028.1">
    <property type="nucleotide sequence ID" value="NZ_VJXY01000079.1"/>
</dbReference>
<sequence length="125" mass="14558">MTNTTAKTAEELIADLERFKGSEVVYRHSLGMLRYTEGINYLAESTQCYWLLDAIGSYQHQLQSNPRLRDFQVWRLVVENESGVLICEEDTDKEVLRQSIPYTDFPLPEMTLYLAQKVLMLPSEY</sequence>
<evidence type="ECO:0000313" key="2">
    <source>
        <dbReference type="EMBL" id="MBD6620720.1"/>
    </source>
</evidence>
<protein>
    <recommendedName>
        <fullName evidence="1">DUF6876 domain-containing protein</fullName>
    </recommendedName>
</protein>
<comment type="caution">
    <text evidence="2">The sequence shown here is derived from an EMBL/GenBank/DDBJ whole genome shotgun (WGS) entry which is preliminary data.</text>
</comment>
<accession>A0AA40T4V4</accession>
<proteinExistence type="predicted"/>
<organism evidence="2 3">
    <name type="scientific">Komarekiella delphini-convector SJRDD-AB1</name>
    <dbReference type="NCBI Taxonomy" id="2593771"/>
    <lineage>
        <taxon>Bacteria</taxon>
        <taxon>Bacillati</taxon>
        <taxon>Cyanobacteriota</taxon>
        <taxon>Cyanophyceae</taxon>
        <taxon>Nostocales</taxon>
        <taxon>Nostocaceae</taxon>
        <taxon>Komarekiella</taxon>
        <taxon>Komarekiella delphini-convector</taxon>
    </lineage>
</organism>
<dbReference type="AlphaFoldDB" id="A0AA40T4V4"/>
<dbReference type="Proteomes" id="UP001165986">
    <property type="component" value="Unassembled WGS sequence"/>
</dbReference>
<evidence type="ECO:0000259" key="1">
    <source>
        <dbReference type="Pfam" id="PF21781"/>
    </source>
</evidence>
<keyword evidence="3" id="KW-1185">Reference proteome</keyword>